<dbReference type="PROSITE" id="PS50850">
    <property type="entry name" value="MFS"/>
    <property type="match status" value="1"/>
</dbReference>
<dbReference type="Gene3D" id="1.20.1250.20">
    <property type="entry name" value="MFS general substrate transporter like domains"/>
    <property type="match status" value="2"/>
</dbReference>
<feature type="transmembrane region" description="Helical" evidence="6">
    <location>
        <begin position="351"/>
        <end position="374"/>
    </location>
</feature>
<evidence type="ECO:0000256" key="4">
    <source>
        <dbReference type="ARBA" id="ARBA00022989"/>
    </source>
</evidence>
<feature type="transmembrane region" description="Helical" evidence="6">
    <location>
        <begin position="148"/>
        <end position="168"/>
    </location>
</feature>
<feature type="transmembrane region" description="Helical" evidence="6">
    <location>
        <begin position="381"/>
        <end position="409"/>
    </location>
</feature>
<feature type="transmembrane region" description="Helical" evidence="6">
    <location>
        <begin position="31"/>
        <end position="51"/>
    </location>
</feature>
<dbReference type="PANTHER" id="PTHR23501:SF195">
    <property type="entry name" value="PEP5"/>
    <property type="match status" value="1"/>
</dbReference>
<dbReference type="PANTHER" id="PTHR23501">
    <property type="entry name" value="MAJOR FACILITATOR SUPERFAMILY"/>
    <property type="match status" value="1"/>
</dbReference>
<feature type="transmembrane region" description="Helical" evidence="6">
    <location>
        <begin position="83"/>
        <end position="104"/>
    </location>
</feature>
<feature type="transmembrane region" description="Helical" evidence="6">
    <location>
        <begin position="261"/>
        <end position="286"/>
    </location>
</feature>
<dbReference type="GO" id="GO:0022857">
    <property type="term" value="F:transmembrane transporter activity"/>
    <property type="evidence" value="ECO:0007669"/>
    <property type="project" value="InterPro"/>
</dbReference>
<keyword evidence="9" id="KW-1185">Reference proteome</keyword>
<dbReference type="GO" id="GO:0005886">
    <property type="term" value="C:plasma membrane"/>
    <property type="evidence" value="ECO:0007669"/>
    <property type="project" value="TreeGrafter"/>
</dbReference>
<dbReference type="InterPro" id="IPR020846">
    <property type="entry name" value="MFS_dom"/>
</dbReference>
<evidence type="ECO:0000259" key="7">
    <source>
        <dbReference type="PROSITE" id="PS50850"/>
    </source>
</evidence>
<comment type="caution">
    <text evidence="8">The sequence shown here is derived from an EMBL/GenBank/DDBJ whole genome shotgun (WGS) entry which is preliminary data.</text>
</comment>
<protein>
    <submittedName>
        <fullName evidence="8">MFS general substrate transporter</fullName>
    </submittedName>
</protein>
<evidence type="ECO:0000256" key="5">
    <source>
        <dbReference type="ARBA" id="ARBA00023136"/>
    </source>
</evidence>
<feature type="transmembrane region" description="Helical" evidence="6">
    <location>
        <begin position="58"/>
        <end position="77"/>
    </location>
</feature>
<evidence type="ECO:0000256" key="2">
    <source>
        <dbReference type="ARBA" id="ARBA00022448"/>
    </source>
</evidence>
<keyword evidence="2" id="KW-0813">Transport</keyword>
<dbReference type="OrthoDB" id="2587356at2759"/>
<dbReference type="SUPFAM" id="SSF103473">
    <property type="entry name" value="MFS general substrate transporter"/>
    <property type="match status" value="1"/>
</dbReference>
<feature type="domain" description="Major facilitator superfamily (MFS) profile" evidence="7">
    <location>
        <begin position="1"/>
        <end position="464"/>
    </location>
</feature>
<feature type="transmembrane region" description="Helical" evidence="6">
    <location>
        <begin position="298"/>
        <end position="318"/>
    </location>
</feature>
<proteinExistence type="predicted"/>
<feature type="transmembrane region" description="Helical" evidence="6">
    <location>
        <begin position="325"/>
        <end position="345"/>
    </location>
</feature>
<dbReference type="InterPro" id="IPR036259">
    <property type="entry name" value="MFS_trans_sf"/>
</dbReference>
<evidence type="ECO:0000313" key="8">
    <source>
        <dbReference type="EMBL" id="KAF3761988.1"/>
    </source>
</evidence>
<evidence type="ECO:0000256" key="6">
    <source>
        <dbReference type="SAM" id="Phobius"/>
    </source>
</evidence>
<dbReference type="GeneID" id="63835597"/>
<organism evidence="8 9">
    <name type="scientific">Cryphonectria parasitica (strain ATCC 38755 / EP155)</name>
    <dbReference type="NCBI Taxonomy" id="660469"/>
    <lineage>
        <taxon>Eukaryota</taxon>
        <taxon>Fungi</taxon>
        <taxon>Dikarya</taxon>
        <taxon>Ascomycota</taxon>
        <taxon>Pezizomycotina</taxon>
        <taxon>Sordariomycetes</taxon>
        <taxon>Sordariomycetidae</taxon>
        <taxon>Diaporthales</taxon>
        <taxon>Cryphonectriaceae</taxon>
        <taxon>Cryphonectria-Endothia species complex</taxon>
        <taxon>Cryphonectria</taxon>
    </lineage>
</organism>
<accession>A0A9P5CKE5</accession>
<evidence type="ECO:0000313" key="9">
    <source>
        <dbReference type="Proteomes" id="UP000803844"/>
    </source>
</evidence>
<sequence length="489" mass="52093">MGNVCAAISNTTNTVIRSEIASLGDSAASSWIANANFLLTLAFGPIFGFLSDRFGKKWFIVSAAAIGVVGAVVAGSAKSTMTIIAGQVLTGLANAGCIIGVPTALEVSPNKHRPKVQGFVMTLASIAVVAGTLAAGDFVKKYNQGWRWSYYLNACVYGCTSLLVLVFYHPPPTGLRRQNSSARSFLAKVDYIGIVIFTGSLASLLIALTWGGTTYAWNSKQVMASLIVGCVGLIGFGLYEAYGTSEGIFDHRLFVNRNFPILLFVCAIDGMLLLGVNVLLAQQIAIVFNSDTLKVAEYLMPYLAISAFGCLPAGYIMSKLQRYRLLLVIALAWCSLFTGLMALLNPNRLNWLFAFSALFGAGTAVTTVIPVAALSLSVPSFLLGTAGTLSISARAFGGIIGITIFTAIYNNKMDQVLPTDVAAVLGAAQLNDANTYSWKYVWIAIAVVVAVNAVVACFLRPVKDRMNDHIESALEDSEVRQKQIMAAAH</sequence>
<feature type="transmembrane region" description="Helical" evidence="6">
    <location>
        <begin position="189"/>
        <end position="210"/>
    </location>
</feature>
<dbReference type="Pfam" id="PF06609">
    <property type="entry name" value="TRI12"/>
    <property type="match status" value="1"/>
</dbReference>
<dbReference type="RefSeq" id="XP_040772967.1">
    <property type="nucleotide sequence ID" value="XM_040918468.1"/>
</dbReference>
<dbReference type="EMBL" id="MU032351">
    <property type="protein sequence ID" value="KAF3761988.1"/>
    <property type="molecule type" value="Genomic_DNA"/>
</dbReference>
<comment type="subcellular location">
    <subcellularLocation>
        <location evidence="1">Membrane</location>
        <topology evidence="1">Multi-pass membrane protein</topology>
    </subcellularLocation>
</comment>
<reference evidence="8" key="1">
    <citation type="journal article" date="2020" name="Phytopathology">
        <title>Genome sequence of the chestnut blight fungus Cryphonectria parasitica EP155: A fundamental resource for an archetypical invasive plant pathogen.</title>
        <authorList>
            <person name="Crouch J.A."/>
            <person name="Dawe A."/>
            <person name="Aerts A."/>
            <person name="Barry K."/>
            <person name="Churchill A.C.L."/>
            <person name="Grimwood J."/>
            <person name="Hillman B."/>
            <person name="Milgroom M.G."/>
            <person name="Pangilinan J."/>
            <person name="Smith M."/>
            <person name="Salamov A."/>
            <person name="Schmutz J."/>
            <person name="Yadav J."/>
            <person name="Grigoriev I.V."/>
            <person name="Nuss D."/>
        </authorList>
    </citation>
    <scope>NUCLEOTIDE SEQUENCE</scope>
    <source>
        <strain evidence="8">EP155</strain>
    </source>
</reference>
<feature type="transmembrane region" description="Helical" evidence="6">
    <location>
        <begin position="222"/>
        <end position="241"/>
    </location>
</feature>
<dbReference type="InterPro" id="IPR010573">
    <property type="entry name" value="MFS_Str1/Tri12-like"/>
</dbReference>
<gene>
    <name evidence="8" type="ORF">M406DRAFT_282102</name>
</gene>
<evidence type="ECO:0000256" key="1">
    <source>
        <dbReference type="ARBA" id="ARBA00004141"/>
    </source>
</evidence>
<keyword evidence="4 6" id="KW-1133">Transmembrane helix</keyword>
<feature type="transmembrane region" description="Helical" evidence="6">
    <location>
        <begin position="116"/>
        <end position="136"/>
    </location>
</feature>
<dbReference type="Proteomes" id="UP000803844">
    <property type="component" value="Unassembled WGS sequence"/>
</dbReference>
<keyword evidence="3 6" id="KW-0812">Transmembrane</keyword>
<evidence type="ECO:0000256" key="3">
    <source>
        <dbReference type="ARBA" id="ARBA00022692"/>
    </source>
</evidence>
<feature type="transmembrane region" description="Helical" evidence="6">
    <location>
        <begin position="440"/>
        <end position="459"/>
    </location>
</feature>
<dbReference type="AlphaFoldDB" id="A0A9P5CKE5"/>
<name>A0A9P5CKE5_CRYP1</name>
<keyword evidence="5 6" id="KW-0472">Membrane</keyword>